<gene>
    <name evidence="1" type="ORF">CJN711_LOCUS4424</name>
    <name evidence="2" type="ORF">MBJ925_LOCUS14400</name>
    <name evidence="3" type="ORF">SMN809_LOCUS25269</name>
</gene>
<evidence type="ECO:0000313" key="4">
    <source>
        <dbReference type="Proteomes" id="UP000663855"/>
    </source>
</evidence>
<organism evidence="1 4">
    <name type="scientific">Rotaria magnacalcarata</name>
    <dbReference type="NCBI Taxonomy" id="392030"/>
    <lineage>
        <taxon>Eukaryota</taxon>
        <taxon>Metazoa</taxon>
        <taxon>Spiralia</taxon>
        <taxon>Gnathifera</taxon>
        <taxon>Rotifera</taxon>
        <taxon>Eurotatoria</taxon>
        <taxon>Bdelloidea</taxon>
        <taxon>Philodinida</taxon>
        <taxon>Philodinidae</taxon>
        <taxon>Rotaria</taxon>
    </lineage>
</organism>
<dbReference type="EMBL" id="CAJNOV010000970">
    <property type="protein sequence ID" value="CAF1044252.1"/>
    <property type="molecule type" value="Genomic_DNA"/>
</dbReference>
<name>A0A814JVI7_9BILA</name>
<comment type="caution">
    <text evidence="1">The sequence shown here is derived from an EMBL/GenBank/DDBJ whole genome shotgun (WGS) entry which is preliminary data.</text>
</comment>
<dbReference type="Proteomes" id="UP000676336">
    <property type="component" value="Unassembled WGS sequence"/>
</dbReference>
<evidence type="ECO:0000313" key="2">
    <source>
        <dbReference type="EMBL" id="CAF2058338.1"/>
    </source>
</evidence>
<sequence length="487" mass="57656">MNNHIGESSTTTKTFRFGSGQILTLTEYQIAKIPYLTTLISAEHNFDSIRVDQGYYLLDSCIDYHAFIFVLDSISFNSARQIFTLLPKNCNVLMIIGLMDFLAIEHRRYPTLEEVDSNFFWNAEFGDKLGVYQCVYRPSDIQDVAVEFAIAMANEEYNFTDRKVIDQIYWFIMFILSAHKLFETHIRYHVYKIAQNCFSIYCPSLLECLYRLEQRTEKEIRKESMETNSHIQSDRENNVFWNSNTLNNDCTFYFWDFDHLTSKCRRCLTFRQCFCHMFIRSVRMTRNSSFFCDCRKQSYNMDQNCDSIRKKRLENMYKYLLGTVLEQVSAKIKDRELADLDEIKYKSILDDVLNRNTVHSIMHESIASEIRALIPKLEQQYVELVKEIQIDEQNPPEPNEDPIPNHSLSPYLKKPLSTLESKQSELLTCQLSLAKLHEFNSVMDEIRKAIMTDLHDLFMDEIQIFLDRREEMWILLNSIQFNPDKKT</sequence>
<reference evidence="1" key="1">
    <citation type="submission" date="2021-02" db="EMBL/GenBank/DDBJ databases">
        <authorList>
            <person name="Nowell W R."/>
        </authorList>
    </citation>
    <scope>NUCLEOTIDE SEQUENCE</scope>
</reference>
<protein>
    <submittedName>
        <fullName evidence="1">Uncharacterized protein</fullName>
    </submittedName>
</protein>
<evidence type="ECO:0000313" key="1">
    <source>
        <dbReference type="EMBL" id="CAF1044252.1"/>
    </source>
</evidence>
<proteinExistence type="predicted"/>
<dbReference type="EMBL" id="CAJOBI010032715">
    <property type="protein sequence ID" value="CAF4281282.1"/>
    <property type="molecule type" value="Genomic_DNA"/>
</dbReference>
<dbReference type="AlphaFoldDB" id="A0A814JVI7"/>
<dbReference type="EMBL" id="CAJNRE010006732">
    <property type="protein sequence ID" value="CAF2058338.1"/>
    <property type="molecule type" value="Genomic_DNA"/>
</dbReference>
<evidence type="ECO:0000313" key="3">
    <source>
        <dbReference type="EMBL" id="CAF4281282.1"/>
    </source>
</evidence>
<dbReference type="Proteomes" id="UP000663855">
    <property type="component" value="Unassembled WGS sequence"/>
</dbReference>
<dbReference type="Proteomes" id="UP000663824">
    <property type="component" value="Unassembled WGS sequence"/>
</dbReference>
<accession>A0A814JVI7</accession>